<feature type="region of interest" description="Disordered" evidence="1">
    <location>
        <begin position="16"/>
        <end position="58"/>
    </location>
</feature>
<gene>
    <name evidence="2" type="ORF">CYNAS_LOCUS19321</name>
</gene>
<name>A0AA36MEU0_CYLNA</name>
<keyword evidence="3" id="KW-1185">Reference proteome</keyword>
<comment type="caution">
    <text evidence="2">The sequence shown here is derived from an EMBL/GenBank/DDBJ whole genome shotgun (WGS) entry which is preliminary data.</text>
</comment>
<feature type="compositionally biased region" description="Polar residues" evidence="1">
    <location>
        <begin position="16"/>
        <end position="25"/>
    </location>
</feature>
<protein>
    <submittedName>
        <fullName evidence="2">Uncharacterized protein</fullName>
    </submittedName>
</protein>
<accession>A0AA36MEU0</accession>
<reference evidence="2" key="1">
    <citation type="submission" date="2023-07" db="EMBL/GenBank/DDBJ databases">
        <authorList>
            <consortium name="CYATHOMIX"/>
        </authorList>
    </citation>
    <scope>NUCLEOTIDE SEQUENCE</scope>
    <source>
        <strain evidence="2">N/A</strain>
    </source>
</reference>
<evidence type="ECO:0000256" key="1">
    <source>
        <dbReference type="SAM" id="MobiDB-lite"/>
    </source>
</evidence>
<dbReference type="EMBL" id="CATQJL010000316">
    <property type="protein sequence ID" value="CAJ0607338.1"/>
    <property type="molecule type" value="Genomic_DNA"/>
</dbReference>
<sequence>MSDDLPQDIRRIIAAQTESTTSLPKSFTLPVLPKIGHSDSSSSPSKSDKVKSASSEDSIVLPPLTEGIRRMRVATPARSRPILNPTIAASDYELNYSSISDEAVLGSAASSGGGRFSTDISQNNNFDKTFVIRKDTPFSEDAISQVDLSFATIPDSLPDIPGLQNAVDNLSNRRLTNLLDACRLYDRELRGYLSVPSLTKCFGEVHAPSSPWRLFLQSLAPDGEFVEYEKLLELLNASRHNEHLGPTIPELIVSAVDDNVGSLFRPSTSQEDRERTRAQYQVMTEIEVALMRNPDLTLDRLKVATTQKVIEVSEFKMLLELYGLEPYFRHFYQRLVSCFLTHDDKFCFSAFTACLELVRPPLTQSAPLPPPTPLWTKPSLPVNIRVG</sequence>
<dbReference type="AlphaFoldDB" id="A0AA36MEU0"/>
<proteinExistence type="predicted"/>
<organism evidence="2 3">
    <name type="scientific">Cylicocyclus nassatus</name>
    <name type="common">Nematode worm</name>
    <dbReference type="NCBI Taxonomy" id="53992"/>
    <lineage>
        <taxon>Eukaryota</taxon>
        <taxon>Metazoa</taxon>
        <taxon>Ecdysozoa</taxon>
        <taxon>Nematoda</taxon>
        <taxon>Chromadorea</taxon>
        <taxon>Rhabditida</taxon>
        <taxon>Rhabditina</taxon>
        <taxon>Rhabditomorpha</taxon>
        <taxon>Strongyloidea</taxon>
        <taxon>Strongylidae</taxon>
        <taxon>Cylicocyclus</taxon>
    </lineage>
</organism>
<evidence type="ECO:0000313" key="3">
    <source>
        <dbReference type="Proteomes" id="UP001176961"/>
    </source>
</evidence>
<dbReference type="Proteomes" id="UP001176961">
    <property type="component" value="Unassembled WGS sequence"/>
</dbReference>
<evidence type="ECO:0000313" key="2">
    <source>
        <dbReference type="EMBL" id="CAJ0607338.1"/>
    </source>
</evidence>